<dbReference type="InterPro" id="IPR024787">
    <property type="entry name" value="EcsC"/>
</dbReference>
<name>A0A174CSF8_9CLOT</name>
<dbReference type="Pfam" id="PF12787">
    <property type="entry name" value="EcsC"/>
    <property type="match status" value="1"/>
</dbReference>
<evidence type="ECO:0000313" key="2">
    <source>
        <dbReference type="Proteomes" id="UP000095558"/>
    </source>
</evidence>
<dbReference type="PANTHER" id="PTHR41260:SF1">
    <property type="entry name" value="PROTEIN ECSC"/>
    <property type="match status" value="1"/>
</dbReference>
<dbReference type="OrthoDB" id="1852051at2"/>
<dbReference type="RefSeq" id="WP_156327407.1">
    <property type="nucleotide sequence ID" value="NZ_CYZV01000015.1"/>
</dbReference>
<dbReference type="Proteomes" id="UP000095558">
    <property type="component" value="Unassembled WGS sequence"/>
</dbReference>
<dbReference type="GeneID" id="83010880"/>
<accession>A0A174CSF8</accession>
<proteinExistence type="predicted"/>
<evidence type="ECO:0000313" key="1">
    <source>
        <dbReference type="EMBL" id="CUO16491.1"/>
    </source>
</evidence>
<gene>
    <name evidence="1" type="ORF">ERS852470_01608</name>
</gene>
<reference evidence="1 2" key="1">
    <citation type="submission" date="2015-09" db="EMBL/GenBank/DDBJ databases">
        <authorList>
            <consortium name="Pathogen Informatics"/>
        </authorList>
    </citation>
    <scope>NUCLEOTIDE SEQUENCE [LARGE SCALE GENOMIC DNA]</scope>
    <source>
        <strain evidence="1 2">2789STDY5834855</strain>
    </source>
</reference>
<organism evidence="1 2">
    <name type="scientific">Clostridium disporicum</name>
    <dbReference type="NCBI Taxonomy" id="84024"/>
    <lineage>
        <taxon>Bacteria</taxon>
        <taxon>Bacillati</taxon>
        <taxon>Bacillota</taxon>
        <taxon>Clostridia</taxon>
        <taxon>Eubacteriales</taxon>
        <taxon>Clostridiaceae</taxon>
        <taxon>Clostridium</taxon>
    </lineage>
</organism>
<dbReference type="EMBL" id="CYZV01000015">
    <property type="protein sequence ID" value="CUO16491.1"/>
    <property type="molecule type" value="Genomic_DNA"/>
</dbReference>
<dbReference type="PANTHER" id="PTHR41260">
    <property type="entry name" value="PROTEIN ECSC"/>
    <property type="match status" value="1"/>
</dbReference>
<protein>
    <submittedName>
        <fullName evidence="1">EcsC protein family</fullName>
    </submittedName>
</protein>
<sequence>MKKDSNRNNLIQKQLKIITKKEEKLLKEPNDNYIKNKISPIKDKIEGMVPDKLQSTLELAFQKGFKVVFDKGTAVIEKTYNKENINMEYDINTYAVNKYPTRKNLRKIDKSTNKKTIFNKSLTIVEGSALGLLGIGLPDIPIYIGVILKSIYEISLSYGFDYSTESEKAFILNIICATVTSGKERSHYFDKIDLISDEIDNNKNPTYNIEDMLIETSNKISVYMLTSKFIQGLPIVGVVGGVTNFLTLQDITTIAKLKYKKRYLRKLSF</sequence>
<dbReference type="AlphaFoldDB" id="A0A174CSF8"/>